<dbReference type="AlphaFoldDB" id="A0AAQ1JVM2"/>
<evidence type="ECO:0000256" key="1">
    <source>
        <dbReference type="SAM" id="MobiDB-lite"/>
    </source>
</evidence>
<name>A0AAQ1JVM2_9BURK</name>
<accession>A0AAQ1JVM2</accession>
<evidence type="ECO:0000313" key="3">
    <source>
        <dbReference type="Proteomes" id="UP000183529"/>
    </source>
</evidence>
<protein>
    <submittedName>
        <fullName evidence="2">Uncharacterized protein</fullName>
    </submittedName>
</protein>
<proteinExistence type="predicted"/>
<sequence>MRDWDDETEEEEAPPLVGPQRPSARSVNFWPKGSRGLDRMDQQAAEARAQVLFGTAWAKDPLEKGRIDGIGFAGNGVRRLPDDRASSTFKLVPSEFLRRAQKMRPEKPEATVSAFSQWIYSLYGQAFGDDEDRERGKAMEQEILERRAKAACCVNNGFLRSIDSDWRLIHNGLHVRDRDHVDYFTIDSLNVNGEPLRASPDLVYCNQRFSEVIIVEIKYSRMQIPANLWPNIWGQLWCYAQIDVARNASSLTAVGEVWGESWTRGYGRGRNYTPGVPLVSLRASVRRDPRSAAYDRFFRALFEIYGGRGGTV</sequence>
<dbReference type="Proteomes" id="UP000183529">
    <property type="component" value="Unassembled WGS sequence"/>
</dbReference>
<gene>
    <name evidence="2" type="ORF">SAMN05216550_112125</name>
</gene>
<dbReference type="EMBL" id="FNZM01000012">
    <property type="protein sequence ID" value="SEJ99022.1"/>
    <property type="molecule type" value="Genomic_DNA"/>
</dbReference>
<dbReference type="RefSeq" id="WP_124263189.1">
    <property type="nucleotide sequence ID" value="NZ_CADFGN010000004.1"/>
</dbReference>
<evidence type="ECO:0000313" key="2">
    <source>
        <dbReference type="EMBL" id="SEJ99022.1"/>
    </source>
</evidence>
<feature type="compositionally biased region" description="Acidic residues" evidence="1">
    <location>
        <begin position="1"/>
        <end position="13"/>
    </location>
</feature>
<comment type="caution">
    <text evidence="2">The sequence shown here is derived from an EMBL/GenBank/DDBJ whole genome shotgun (WGS) entry which is preliminary data.</text>
</comment>
<organism evidence="2 3">
    <name type="scientific">Paraburkholderia tropica</name>
    <dbReference type="NCBI Taxonomy" id="92647"/>
    <lineage>
        <taxon>Bacteria</taxon>
        <taxon>Pseudomonadati</taxon>
        <taxon>Pseudomonadota</taxon>
        <taxon>Betaproteobacteria</taxon>
        <taxon>Burkholderiales</taxon>
        <taxon>Burkholderiaceae</taxon>
        <taxon>Paraburkholderia</taxon>
    </lineage>
</organism>
<reference evidence="2 3" key="1">
    <citation type="submission" date="2016-10" db="EMBL/GenBank/DDBJ databases">
        <authorList>
            <person name="Varghese N."/>
            <person name="Submissions S."/>
        </authorList>
    </citation>
    <scope>NUCLEOTIDE SEQUENCE [LARGE SCALE GENOMIC DNA]</scope>
    <source>
        <strain evidence="2 3">LMG 22274</strain>
    </source>
</reference>
<feature type="region of interest" description="Disordered" evidence="1">
    <location>
        <begin position="1"/>
        <end position="41"/>
    </location>
</feature>